<accession>A0AC59ZTT8</accession>
<protein>
    <submittedName>
        <fullName evidence="1">Uncharacterized protein</fullName>
    </submittedName>
</protein>
<evidence type="ECO:0000313" key="1">
    <source>
        <dbReference type="EMBL" id="CAN0508416.1"/>
    </source>
</evidence>
<evidence type="ECO:0000313" key="2">
    <source>
        <dbReference type="Proteomes" id="UP001162501"/>
    </source>
</evidence>
<dbReference type="EMBL" id="OX596088">
    <property type="protein sequence ID" value="CAN0508416.1"/>
    <property type="molecule type" value="Genomic_DNA"/>
</dbReference>
<gene>
    <name evidence="1" type="ORF">MRATA1EN22A_LOCUS22812</name>
</gene>
<proteinExistence type="predicted"/>
<feature type="non-terminal residue" evidence="1">
    <location>
        <position position="74"/>
    </location>
</feature>
<dbReference type="Proteomes" id="UP001162501">
    <property type="component" value="Chromosome 4"/>
</dbReference>
<sequence>PALASPGGRGQGRRWARAEPPRGERGRARGSGRARKRRRVGDCGALDERGGPALASHREGRSAGAGWRVCGRER</sequence>
<feature type="non-terminal residue" evidence="1">
    <location>
        <position position="1"/>
    </location>
</feature>
<name>A0AC59ZTT8_RANTA</name>
<reference evidence="1" key="2">
    <citation type="submission" date="2025-03" db="EMBL/GenBank/DDBJ databases">
        <authorList>
            <consortium name="ELIXIR-Norway"/>
            <consortium name="Elixir Norway"/>
        </authorList>
    </citation>
    <scope>NUCLEOTIDE SEQUENCE</scope>
</reference>
<organism evidence="1 2">
    <name type="scientific">Rangifer tarandus platyrhynchus</name>
    <name type="common">Svalbard reindeer</name>
    <dbReference type="NCBI Taxonomy" id="3082113"/>
    <lineage>
        <taxon>Eukaryota</taxon>
        <taxon>Metazoa</taxon>
        <taxon>Chordata</taxon>
        <taxon>Craniata</taxon>
        <taxon>Vertebrata</taxon>
        <taxon>Euteleostomi</taxon>
        <taxon>Mammalia</taxon>
        <taxon>Eutheria</taxon>
        <taxon>Laurasiatheria</taxon>
        <taxon>Artiodactyla</taxon>
        <taxon>Ruminantia</taxon>
        <taxon>Pecora</taxon>
        <taxon>Cervidae</taxon>
        <taxon>Odocoileinae</taxon>
        <taxon>Rangifer</taxon>
    </lineage>
</organism>
<reference evidence="1" key="1">
    <citation type="submission" date="2023-05" db="EMBL/GenBank/DDBJ databases">
        <authorList>
            <consortium name="ELIXIR-Norway"/>
        </authorList>
    </citation>
    <scope>NUCLEOTIDE SEQUENCE</scope>
</reference>